<feature type="compositionally biased region" description="Basic and acidic residues" evidence="1">
    <location>
        <begin position="126"/>
        <end position="135"/>
    </location>
</feature>
<name>A0AAE0C833_9CHLO</name>
<dbReference type="GO" id="GO:0046921">
    <property type="term" value="F:alpha-(1-&gt;6)-fucosyltransferase activity"/>
    <property type="evidence" value="ECO:0007669"/>
    <property type="project" value="TreeGrafter"/>
</dbReference>
<comment type="caution">
    <text evidence="2">The sequence shown here is derived from an EMBL/GenBank/DDBJ whole genome shotgun (WGS) entry which is preliminary data.</text>
</comment>
<protein>
    <submittedName>
        <fullName evidence="2">Uncharacterized protein</fullName>
    </submittedName>
</protein>
<dbReference type="PANTHER" id="PTHR13132">
    <property type="entry name" value="ALPHA- 1,6 -FUCOSYLTRANSFERASE"/>
    <property type="match status" value="1"/>
</dbReference>
<keyword evidence="3" id="KW-1185">Reference proteome</keyword>
<sequence>MEATRARTSSNQKWYLGALVCLTIVFGGNRLSELHGRDDHSTPSRGRVSPVDLRQVDVPAARVDNGLSEAEEPILYEDPDVPHRADSDVDHQAGQSEPSGTDAAADHPFSSEEMPRLAPTSNPRTSVRETSKDFEAGTVAVPSPGVLTASSSARMSEQQSPEAPPSPLPIILKKAEEVPQPLSSRPQAQQHAKRNTSGARSPAREAASSRGAQSTGSGLGSRAGPHQSSPVSPHTQPLESTRRFRKLCDELAPSILSELDPGHGYVPLRESDDVLAALCQSQYPSAGTARPAVVFVDDEESAGLGARMMRMNCALYSAWSNGATLLTNPHGHWLYTSTRDCPEKNHHCYFQQLASGDRVAEVTEHSLKNREEEDKEGMHKVGLTGTHWRSGLHFPRHLIEKEALKAPLTQWARGSLNAFYEQGRGLEQIKNLVPKSSQRSGCLLFGQLMFFLMQPNAQVEALARAARERLHFKHPIIAMHVRHGDRAARGQAGALHGLDR</sequence>
<accession>A0AAE0C833</accession>
<feature type="compositionally biased region" description="Polar residues" evidence="1">
    <location>
        <begin position="226"/>
        <end position="239"/>
    </location>
</feature>
<reference evidence="2 3" key="1">
    <citation type="journal article" date="2015" name="Genome Biol. Evol.">
        <title>Comparative Genomics of a Bacterivorous Green Alga Reveals Evolutionary Causalities and Consequences of Phago-Mixotrophic Mode of Nutrition.</title>
        <authorList>
            <person name="Burns J.A."/>
            <person name="Paasch A."/>
            <person name="Narechania A."/>
            <person name="Kim E."/>
        </authorList>
    </citation>
    <scope>NUCLEOTIDE SEQUENCE [LARGE SCALE GENOMIC DNA]</scope>
    <source>
        <strain evidence="2 3">PLY_AMNH</strain>
    </source>
</reference>
<proteinExistence type="predicted"/>
<evidence type="ECO:0000256" key="1">
    <source>
        <dbReference type="SAM" id="MobiDB-lite"/>
    </source>
</evidence>
<dbReference type="EMBL" id="LGRX02026889">
    <property type="protein sequence ID" value="KAK3250142.1"/>
    <property type="molecule type" value="Genomic_DNA"/>
</dbReference>
<dbReference type="PANTHER" id="PTHR13132:SF29">
    <property type="entry name" value="ALPHA-(1,6)-FUCOSYLTRANSFERASE"/>
    <property type="match status" value="1"/>
</dbReference>
<feature type="compositionally biased region" description="Polar residues" evidence="1">
    <location>
        <begin position="181"/>
        <end position="190"/>
    </location>
</feature>
<dbReference type="AlphaFoldDB" id="A0AAE0C833"/>
<gene>
    <name evidence="2" type="ORF">CYMTET_40468</name>
</gene>
<feature type="region of interest" description="Disordered" evidence="1">
    <location>
        <begin position="34"/>
        <end position="240"/>
    </location>
</feature>
<organism evidence="2 3">
    <name type="scientific">Cymbomonas tetramitiformis</name>
    <dbReference type="NCBI Taxonomy" id="36881"/>
    <lineage>
        <taxon>Eukaryota</taxon>
        <taxon>Viridiplantae</taxon>
        <taxon>Chlorophyta</taxon>
        <taxon>Pyramimonadophyceae</taxon>
        <taxon>Pyramimonadales</taxon>
        <taxon>Pyramimonadaceae</taxon>
        <taxon>Cymbomonas</taxon>
    </lineage>
</organism>
<feature type="compositionally biased region" description="Low complexity" evidence="1">
    <location>
        <begin position="197"/>
        <end position="212"/>
    </location>
</feature>
<dbReference type="GO" id="GO:0006487">
    <property type="term" value="P:protein N-linked glycosylation"/>
    <property type="evidence" value="ECO:0007669"/>
    <property type="project" value="TreeGrafter"/>
</dbReference>
<feature type="compositionally biased region" description="Basic and acidic residues" evidence="1">
    <location>
        <begin position="80"/>
        <end position="91"/>
    </location>
</feature>
<evidence type="ECO:0000313" key="2">
    <source>
        <dbReference type="EMBL" id="KAK3250142.1"/>
    </source>
</evidence>
<evidence type="ECO:0000313" key="3">
    <source>
        <dbReference type="Proteomes" id="UP001190700"/>
    </source>
</evidence>
<feature type="compositionally biased region" description="Acidic residues" evidence="1">
    <location>
        <begin position="69"/>
        <end position="79"/>
    </location>
</feature>
<dbReference type="Proteomes" id="UP001190700">
    <property type="component" value="Unassembled WGS sequence"/>
</dbReference>